<gene>
    <name evidence="2" type="ORF">MNBD_IGNAVI01-1793</name>
</gene>
<dbReference type="InterPro" id="IPR035069">
    <property type="entry name" value="TTHA1013/TTHA0281-like"/>
</dbReference>
<evidence type="ECO:0000259" key="1">
    <source>
        <dbReference type="Pfam" id="PF15919"/>
    </source>
</evidence>
<organism evidence="2">
    <name type="scientific">hydrothermal vent metagenome</name>
    <dbReference type="NCBI Taxonomy" id="652676"/>
    <lineage>
        <taxon>unclassified sequences</taxon>
        <taxon>metagenomes</taxon>
        <taxon>ecological metagenomes</taxon>
    </lineage>
</organism>
<dbReference type="SUPFAM" id="SSF143100">
    <property type="entry name" value="TTHA1013/TTHA0281-like"/>
    <property type="match status" value="1"/>
</dbReference>
<dbReference type="PANTHER" id="PTHR34504:SF2">
    <property type="entry name" value="UPF0150 PROTEIN SSL0259"/>
    <property type="match status" value="1"/>
</dbReference>
<dbReference type="InterPro" id="IPR051404">
    <property type="entry name" value="TA_system_antitoxin"/>
</dbReference>
<accession>A0A3B1BL90</accession>
<dbReference type="EMBL" id="UOGD01000113">
    <property type="protein sequence ID" value="VAX18719.1"/>
    <property type="molecule type" value="Genomic_DNA"/>
</dbReference>
<proteinExistence type="predicted"/>
<dbReference type="PANTHER" id="PTHR34504">
    <property type="entry name" value="ANTITOXIN HICB"/>
    <property type="match status" value="1"/>
</dbReference>
<sequence length="72" mass="8286">MNYKVIIMYDKEYGGYIVDVPELNGCMSQGKTIDKALANVKDAIEGWLHVEKKHKRLEINEIKEMFVGEVVI</sequence>
<dbReference type="Gene3D" id="3.30.160.250">
    <property type="match status" value="1"/>
</dbReference>
<dbReference type="Pfam" id="PF15919">
    <property type="entry name" value="HicB_lk_antitox"/>
    <property type="match status" value="1"/>
</dbReference>
<protein>
    <recommendedName>
        <fullName evidence="1">HicB-like antitoxin of toxin-antitoxin system domain-containing protein</fullName>
    </recommendedName>
</protein>
<reference evidence="2" key="1">
    <citation type="submission" date="2018-06" db="EMBL/GenBank/DDBJ databases">
        <authorList>
            <person name="Zhirakovskaya E."/>
        </authorList>
    </citation>
    <scope>NUCLEOTIDE SEQUENCE</scope>
</reference>
<evidence type="ECO:0000313" key="2">
    <source>
        <dbReference type="EMBL" id="VAX18719.1"/>
    </source>
</evidence>
<dbReference type="AlphaFoldDB" id="A0A3B1BL90"/>
<name>A0A3B1BL90_9ZZZZ</name>
<feature type="domain" description="HicB-like antitoxin of toxin-antitoxin system" evidence="1">
    <location>
        <begin position="3"/>
        <end position="61"/>
    </location>
</feature>
<dbReference type="InterPro" id="IPR031807">
    <property type="entry name" value="HicB-like"/>
</dbReference>